<dbReference type="GO" id="GO:0008320">
    <property type="term" value="F:protein transmembrane transporter activity"/>
    <property type="evidence" value="ECO:0007669"/>
    <property type="project" value="TreeGrafter"/>
</dbReference>
<evidence type="ECO:0000313" key="12">
    <source>
        <dbReference type="Proteomes" id="UP000183385"/>
    </source>
</evidence>
<evidence type="ECO:0000313" key="11">
    <source>
        <dbReference type="EMBL" id="SFD56876.1"/>
    </source>
</evidence>
<feature type="domain" description="POTRA" evidence="10">
    <location>
        <begin position="84"/>
        <end position="160"/>
    </location>
</feature>
<evidence type="ECO:0000259" key="10">
    <source>
        <dbReference type="PROSITE" id="PS51779"/>
    </source>
</evidence>
<accession>A0AAQ1QZ37</accession>
<dbReference type="AlphaFoldDB" id="A0AAQ1QZ37"/>
<evidence type="ECO:0000256" key="7">
    <source>
        <dbReference type="ARBA" id="ARBA00023136"/>
    </source>
</evidence>
<evidence type="ECO:0000256" key="5">
    <source>
        <dbReference type="ARBA" id="ARBA00022692"/>
    </source>
</evidence>
<keyword evidence="6" id="KW-0653">Protein transport</keyword>
<dbReference type="Pfam" id="PF03865">
    <property type="entry name" value="ShlB"/>
    <property type="match status" value="1"/>
</dbReference>
<reference evidence="11 12" key="1">
    <citation type="submission" date="2016-10" db="EMBL/GenBank/DDBJ databases">
        <authorList>
            <person name="Varghese N."/>
            <person name="Submissions S."/>
        </authorList>
    </citation>
    <scope>NUCLEOTIDE SEQUENCE [LARGE SCALE GENOMIC DNA]</scope>
    <source>
        <strain evidence="11 12">LMG 18378</strain>
    </source>
</reference>
<evidence type="ECO:0000256" key="1">
    <source>
        <dbReference type="ARBA" id="ARBA00004442"/>
    </source>
</evidence>
<dbReference type="InterPro" id="IPR005565">
    <property type="entry name" value="Hemolysn_activator_HlyB_C"/>
</dbReference>
<keyword evidence="8" id="KW-0998">Cell outer membrane</keyword>
<comment type="caution">
    <text evidence="11">The sequence shown here is derived from an EMBL/GenBank/DDBJ whole genome shotgun (WGS) entry which is preliminary data.</text>
</comment>
<dbReference type="Gene3D" id="3.10.20.310">
    <property type="entry name" value="membrane protein fhac"/>
    <property type="match status" value="1"/>
</dbReference>
<feature type="region of interest" description="Disordered" evidence="9">
    <location>
        <begin position="50"/>
        <end position="74"/>
    </location>
</feature>
<evidence type="ECO:0000256" key="3">
    <source>
        <dbReference type="ARBA" id="ARBA00022448"/>
    </source>
</evidence>
<keyword evidence="4" id="KW-1134">Transmembrane beta strand</keyword>
<proteinExistence type="inferred from homology"/>
<keyword evidence="3" id="KW-0813">Transport</keyword>
<evidence type="ECO:0000256" key="8">
    <source>
        <dbReference type="ARBA" id="ARBA00023237"/>
    </source>
</evidence>
<dbReference type="InterPro" id="IPR013686">
    <property type="entry name" value="Polypept-transport_assoc_ShlB"/>
</dbReference>
<keyword evidence="12" id="KW-1185">Reference proteome</keyword>
<dbReference type="GO" id="GO:0098046">
    <property type="term" value="C:type V protein secretion system complex"/>
    <property type="evidence" value="ECO:0007669"/>
    <property type="project" value="TreeGrafter"/>
</dbReference>
<organism evidence="11 12">
    <name type="scientific">Pseudomonas citronellolis</name>
    <dbReference type="NCBI Taxonomy" id="53408"/>
    <lineage>
        <taxon>Bacteria</taxon>
        <taxon>Pseudomonadati</taxon>
        <taxon>Pseudomonadota</taxon>
        <taxon>Gammaproteobacteria</taxon>
        <taxon>Pseudomonadales</taxon>
        <taxon>Pseudomonadaceae</taxon>
        <taxon>Pseudomonas</taxon>
    </lineage>
</organism>
<dbReference type="Gene3D" id="2.40.160.50">
    <property type="entry name" value="membrane protein fhac: a member of the omp85/tpsb transporter family"/>
    <property type="match status" value="1"/>
</dbReference>
<comment type="similarity">
    <text evidence="2">Belongs to the TPS (TC 1.B.20) family.</text>
</comment>
<dbReference type="InterPro" id="IPR034746">
    <property type="entry name" value="POTRA"/>
</dbReference>
<feature type="compositionally biased region" description="Low complexity" evidence="9">
    <location>
        <begin position="51"/>
        <end position="65"/>
    </location>
</feature>
<sequence>MTHFLHAASERFGRTLLPMAIALAIALAGTLTVPQALAESLPSAGQLLNEQQRTQPPRPQSTQPPAGLELPVETRRPGDAGLRVRLSAIRFSGDTDLASAENLQQLLQPMLGKTLDHAGLQQLVDSLTRYLRGRGYVLARAYLPRQDLTEGNLEIALIKGRLESGAARIQVGGNTRSSPRRLADMAGAALPEGKVLQAEDLERALLLINDQPGISAHAALERGTEPGSSRLLIDARQGPLVSGAVSLDNYGNRSTGIARANAQLSLNDPLAIGDQLNLGVSKTTGSDIFGAGYSLPLNASGLRLQLGTSYLRYDVDQDKYRVLDLRGTASTGSIGLSYPLLRSRLQNLYLSGTYEHKNLKDRALGANLRDRSLDNFTFALNGNRFDSFAGGGVSDAGVALTLGKLDLSGNRDDAFADSRSARSDGHFEKLDLRLSRLQSLGAGSDWNLYAGMSAQWSDQNLDSAEKFLLGGPAGVRAYPVGEAAGDEGWLGTLELRRNLPIGLPNAKLEGLGFFDSGRVWLHQDTWPGSTVTATGRNRYDLNALGLGANLWVGQWSLHAAVARTLGDNPGRSLSGQDADGRASDWRGWIQASLAF</sequence>
<evidence type="ECO:0000256" key="6">
    <source>
        <dbReference type="ARBA" id="ARBA00022927"/>
    </source>
</evidence>
<comment type="subcellular location">
    <subcellularLocation>
        <location evidence="1">Cell outer membrane</location>
    </subcellularLocation>
</comment>
<evidence type="ECO:0000256" key="9">
    <source>
        <dbReference type="SAM" id="MobiDB-lite"/>
    </source>
</evidence>
<protein>
    <submittedName>
        <fullName evidence="11">Hemolysin activation/secretion protein</fullName>
    </submittedName>
</protein>
<dbReference type="PROSITE" id="PS51779">
    <property type="entry name" value="POTRA"/>
    <property type="match status" value="1"/>
</dbReference>
<name>A0AAQ1QZ37_9PSED</name>
<dbReference type="PANTHER" id="PTHR34597">
    <property type="entry name" value="SLR1661 PROTEIN"/>
    <property type="match status" value="1"/>
</dbReference>
<dbReference type="PANTHER" id="PTHR34597:SF1">
    <property type="entry name" value="HEME_HEMOPEXIN TRANSPORTER PROTEIN HUXB"/>
    <property type="match status" value="1"/>
</dbReference>
<dbReference type="EMBL" id="FOLS01000029">
    <property type="protein sequence ID" value="SFD56876.1"/>
    <property type="molecule type" value="Genomic_DNA"/>
</dbReference>
<evidence type="ECO:0000256" key="4">
    <source>
        <dbReference type="ARBA" id="ARBA00022452"/>
    </source>
</evidence>
<dbReference type="RefSeq" id="WP_245322996.1">
    <property type="nucleotide sequence ID" value="NZ_FOLS01000029.1"/>
</dbReference>
<dbReference type="InterPro" id="IPR051544">
    <property type="entry name" value="TPS_OM_transporter"/>
</dbReference>
<gene>
    <name evidence="11" type="ORF">SAMN05216577_12946</name>
</gene>
<keyword evidence="5" id="KW-0812">Transmembrane</keyword>
<dbReference type="GO" id="GO:0009279">
    <property type="term" value="C:cell outer membrane"/>
    <property type="evidence" value="ECO:0007669"/>
    <property type="project" value="UniProtKB-SubCell"/>
</dbReference>
<keyword evidence="7" id="KW-0472">Membrane</keyword>
<evidence type="ECO:0000256" key="2">
    <source>
        <dbReference type="ARBA" id="ARBA00009055"/>
    </source>
</evidence>
<dbReference type="GO" id="GO:0046819">
    <property type="term" value="P:protein secretion by the type V secretion system"/>
    <property type="evidence" value="ECO:0007669"/>
    <property type="project" value="TreeGrafter"/>
</dbReference>
<dbReference type="Pfam" id="PF08479">
    <property type="entry name" value="POTRA_2"/>
    <property type="match status" value="1"/>
</dbReference>
<dbReference type="Proteomes" id="UP000183385">
    <property type="component" value="Unassembled WGS sequence"/>
</dbReference>